<proteinExistence type="predicted"/>
<reference evidence="2 3" key="1">
    <citation type="submission" date="2020-04" db="EMBL/GenBank/DDBJ databases">
        <title>Flammeovirga sp. SR4, a novel species isolated from seawater.</title>
        <authorList>
            <person name="Wang X."/>
        </authorList>
    </citation>
    <scope>NUCLEOTIDE SEQUENCE [LARGE SCALE GENOMIC DNA]</scope>
    <source>
        <strain evidence="2 3">ATCC 23126</strain>
    </source>
</reference>
<name>A0A7X9RX64_9BACT</name>
<comment type="caution">
    <text evidence="2">The sequence shown here is derived from an EMBL/GenBank/DDBJ whole genome shotgun (WGS) entry which is preliminary data.</text>
</comment>
<evidence type="ECO:0000256" key="1">
    <source>
        <dbReference type="SAM" id="SignalP"/>
    </source>
</evidence>
<evidence type="ECO:0000313" key="2">
    <source>
        <dbReference type="EMBL" id="NME70413.1"/>
    </source>
</evidence>
<organism evidence="2 3">
    <name type="scientific">Flammeovirga aprica JL-4</name>
    <dbReference type="NCBI Taxonomy" id="694437"/>
    <lineage>
        <taxon>Bacteria</taxon>
        <taxon>Pseudomonadati</taxon>
        <taxon>Bacteroidota</taxon>
        <taxon>Cytophagia</taxon>
        <taxon>Cytophagales</taxon>
        <taxon>Flammeovirgaceae</taxon>
        <taxon>Flammeovirga</taxon>
    </lineage>
</organism>
<keyword evidence="3" id="KW-1185">Reference proteome</keyword>
<gene>
    <name evidence="2" type="ORF">HHU12_20730</name>
</gene>
<dbReference type="RefSeq" id="WP_169658651.1">
    <property type="nucleotide sequence ID" value="NZ_JABANE010000063.1"/>
</dbReference>
<dbReference type="Proteomes" id="UP000576082">
    <property type="component" value="Unassembled WGS sequence"/>
</dbReference>
<keyword evidence="1" id="KW-0732">Signal</keyword>
<sequence length="128" mass="14836">MKKTFILALLIGFTSAFVFAQTEEIKKINEEEYSQVEYSVLESLGPQYLSSLETTLTELDWGLNNHEEFNALHEESTLVSEVYVYSADDFRLIHYHNGDVHDVDLEQIAQKADLLMNNDGTYYYVLRD</sequence>
<feature type="signal peptide" evidence="1">
    <location>
        <begin position="1"/>
        <end position="20"/>
    </location>
</feature>
<dbReference type="AlphaFoldDB" id="A0A7X9RX64"/>
<dbReference type="EMBL" id="JABANE010000063">
    <property type="protein sequence ID" value="NME70413.1"/>
    <property type="molecule type" value="Genomic_DNA"/>
</dbReference>
<accession>A0A7X9RX64</accession>
<feature type="chain" id="PRO_5031264173" evidence="1">
    <location>
        <begin position="21"/>
        <end position="128"/>
    </location>
</feature>
<evidence type="ECO:0000313" key="3">
    <source>
        <dbReference type="Proteomes" id="UP000576082"/>
    </source>
</evidence>
<protein>
    <submittedName>
        <fullName evidence="2">Uncharacterized protein</fullName>
    </submittedName>
</protein>